<proteinExistence type="predicted"/>
<protein>
    <submittedName>
        <fullName evidence="3">BPTI/Kunitz inhibitor domain-containing protein</fullName>
    </submittedName>
</protein>
<evidence type="ECO:0000256" key="1">
    <source>
        <dbReference type="SAM" id="MobiDB-lite"/>
    </source>
</evidence>
<dbReference type="Proteomes" id="UP000887565">
    <property type="component" value="Unplaced"/>
</dbReference>
<evidence type="ECO:0000313" key="2">
    <source>
        <dbReference type="Proteomes" id="UP000887565"/>
    </source>
</evidence>
<reference evidence="3" key="1">
    <citation type="submission" date="2022-11" db="UniProtKB">
        <authorList>
            <consortium name="WormBaseParasite"/>
        </authorList>
    </citation>
    <scope>IDENTIFICATION</scope>
</reference>
<dbReference type="WBParaSite" id="nRc.2.0.1.t13339-RA">
    <property type="protein sequence ID" value="nRc.2.0.1.t13339-RA"/>
    <property type="gene ID" value="nRc.2.0.1.g13339"/>
</dbReference>
<dbReference type="AlphaFoldDB" id="A0A915IHQ7"/>
<feature type="region of interest" description="Disordered" evidence="1">
    <location>
        <begin position="90"/>
        <end position="124"/>
    </location>
</feature>
<feature type="compositionally biased region" description="Acidic residues" evidence="1">
    <location>
        <begin position="113"/>
        <end position="122"/>
    </location>
</feature>
<name>A0A915IHQ7_ROMCU</name>
<organism evidence="2 3">
    <name type="scientific">Romanomermis culicivorax</name>
    <name type="common">Nematode worm</name>
    <dbReference type="NCBI Taxonomy" id="13658"/>
    <lineage>
        <taxon>Eukaryota</taxon>
        <taxon>Metazoa</taxon>
        <taxon>Ecdysozoa</taxon>
        <taxon>Nematoda</taxon>
        <taxon>Enoplea</taxon>
        <taxon>Dorylaimia</taxon>
        <taxon>Mermithida</taxon>
        <taxon>Mermithoidea</taxon>
        <taxon>Mermithidae</taxon>
        <taxon>Romanomermis</taxon>
    </lineage>
</organism>
<accession>A0A915IHQ7</accession>
<keyword evidence="2" id="KW-1185">Reference proteome</keyword>
<evidence type="ECO:0000313" key="3">
    <source>
        <dbReference type="WBParaSite" id="nRc.2.0.1.t13339-RA"/>
    </source>
</evidence>
<sequence>MDAKLGHEMNANMGQIRQVRTAAKLGRTPKKPMHGEKLSCKKITPFRIFCEKTKKLSQSTIRWYFSKDFNTCVSYTFGYCGEKISARETNSSITNLDERANDKSTSTVQPEYGYDDDDDDDDKAPLLSLVPTTAFF</sequence>